<evidence type="ECO:0000313" key="1">
    <source>
        <dbReference type="EMBL" id="GGF72727.1"/>
    </source>
</evidence>
<dbReference type="AlphaFoldDB" id="A0A917C579"/>
<dbReference type="Proteomes" id="UP000606044">
    <property type="component" value="Unassembled WGS sequence"/>
</dbReference>
<dbReference type="EMBL" id="BMCT01000005">
    <property type="protein sequence ID" value="GGF72727.1"/>
    <property type="molecule type" value="Genomic_DNA"/>
</dbReference>
<comment type="caution">
    <text evidence="1">The sequence shown here is derived from an EMBL/GenBank/DDBJ whole genome shotgun (WGS) entry which is preliminary data.</text>
</comment>
<accession>A0A917C579</accession>
<dbReference type="RefSeq" id="WP_188581021.1">
    <property type="nucleotide sequence ID" value="NZ_BMCT01000005.1"/>
</dbReference>
<evidence type="ECO:0000313" key="2">
    <source>
        <dbReference type="Proteomes" id="UP000606044"/>
    </source>
</evidence>
<gene>
    <name evidence="1" type="ORF">GCM10007301_35680</name>
</gene>
<name>A0A917C579_9HYPH</name>
<organism evidence="1 2">
    <name type="scientific">Azorhizobium oxalatiphilum</name>
    <dbReference type="NCBI Taxonomy" id="980631"/>
    <lineage>
        <taxon>Bacteria</taxon>
        <taxon>Pseudomonadati</taxon>
        <taxon>Pseudomonadota</taxon>
        <taxon>Alphaproteobacteria</taxon>
        <taxon>Hyphomicrobiales</taxon>
        <taxon>Xanthobacteraceae</taxon>
        <taxon>Azorhizobium</taxon>
    </lineage>
</organism>
<reference evidence="1" key="1">
    <citation type="journal article" date="2014" name="Int. J. Syst. Evol. Microbiol.">
        <title>Complete genome sequence of Corynebacterium casei LMG S-19264T (=DSM 44701T), isolated from a smear-ripened cheese.</title>
        <authorList>
            <consortium name="US DOE Joint Genome Institute (JGI-PGF)"/>
            <person name="Walter F."/>
            <person name="Albersmeier A."/>
            <person name="Kalinowski J."/>
            <person name="Ruckert C."/>
        </authorList>
    </citation>
    <scope>NUCLEOTIDE SEQUENCE</scope>
    <source>
        <strain evidence="1">CCM 7897</strain>
    </source>
</reference>
<protein>
    <submittedName>
        <fullName evidence="1">Uncharacterized protein</fullName>
    </submittedName>
</protein>
<keyword evidence="2" id="KW-1185">Reference proteome</keyword>
<reference evidence="1" key="2">
    <citation type="submission" date="2020-09" db="EMBL/GenBank/DDBJ databases">
        <authorList>
            <person name="Sun Q."/>
            <person name="Sedlacek I."/>
        </authorList>
    </citation>
    <scope>NUCLEOTIDE SEQUENCE</scope>
    <source>
        <strain evidence="1">CCM 7897</strain>
    </source>
</reference>
<proteinExistence type="predicted"/>
<sequence>MTTTAQMKKLAAPLLARQPDLAMVRRTIIVQPVTHFVRGITLDNSSGKVAFTPLWGATYLFRERTFFSLNWNRHFPPVKPGIWELAHPEHQSAFIAFAETEVLPQLRAMNSLDAFLAFTESPEIDYSWTALPMARLLIQAALGDLPAAQKSYDLLRSFKKRPGGQEGEFFVKLLAGFGPALESGDRQSIARLLHQWERATVEACKLAPYWQSTPFPIEQQAA</sequence>